<dbReference type="Proteomes" id="UP001163046">
    <property type="component" value="Unassembled WGS sequence"/>
</dbReference>
<evidence type="ECO:0000256" key="1">
    <source>
        <dbReference type="ARBA" id="ARBA00007950"/>
    </source>
</evidence>
<dbReference type="GO" id="GO:0005737">
    <property type="term" value="C:cytoplasm"/>
    <property type="evidence" value="ECO:0007669"/>
    <property type="project" value="TreeGrafter"/>
</dbReference>
<reference evidence="5" key="1">
    <citation type="submission" date="2023-01" db="EMBL/GenBank/DDBJ databases">
        <title>Genome assembly of the deep-sea coral Lophelia pertusa.</title>
        <authorList>
            <person name="Herrera S."/>
            <person name="Cordes E."/>
        </authorList>
    </citation>
    <scope>NUCLEOTIDE SEQUENCE</scope>
    <source>
        <strain evidence="5">USNM1676648</strain>
        <tissue evidence="5">Polyp</tissue>
    </source>
</reference>
<organism evidence="5 6">
    <name type="scientific">Desmophyllum pertusum</name>
    <dbReference type="NCBI Taxonomy" id="174260"/>
    <lineage>
        <taxon>Eukaryota</taxon>
        <taxon>Metazoa</taxon>
        <taxon>Cnidaria</taxon>
        <taxon>Anthozoa</taxon>
        <taxon>Hexacorallia</taxon>
        <taxon>Scleractinia</taxon>
        <taxon>Caryophylliina</taxon>
        <taxon>Caryophylliidae</taxon>
        <taxon>Desmophyllum</taxon>
    </lineage>
</organism>
<feature type="domain" description="Caprin-1 dimerization" evidence="4">
    <location>
        <begin position="99"/>
        <end position="192"/>
    </location>
</feature>
<dbReference type="OrthoDB" id="10062814at2759"/>
<dbReference type="PANTHER" id="PTHR22922">
    <property type="entry name" value="GPI-ANCHORED PROTEIN P137"/>
    <property type="match status" value="1"/>
</dbReference>
<dbReference type="Pfam" id="PF18293">
    <property type="entry name" value="Caprin-1_dimer"/>
    <property type="match status" value="1"/>
</dbReference>
<gene>
    <name evidence="5" type="primary">CAPRIN1</name>
    <name evidence="5" type="ORF">OS493_011124</name>
</gene>
<feature type="coiled-coil region" evidence="2">
    <location>
        <begin position="21"/>
        <end position="48"/>
    </location>
</feature>
<dbReference type="PANTHER" id="PTHR22922:SF19">
    <property type="entry name" value="CAPRIN HOMOLOG"/>
    <property type="match status" value="1"/>
</dbReference>
<dbReference type="GO" id="GO:0003723">
    <property type="term" value="F:RNA binding"/>
    <property type="evidence" value="ECO:0007669"/>
    <property type="project" value="TreeGrafter"/>
</dbReference>
<evidence type="ECO:0000256" key="2">
    <source>
        <dbReference type="SAM" id="Coils"/>
    </source>
</evidence>
<dbReference type="EMBL" id="MU826830">
    <property type="protein sequence ID" value="KAJ7373524.1"/>
    <property type="molecule type" value="Genomic_DNA"/>
</dbReference>
<sequence>MAVMTSPRERPGAHDRSADGQRLEQNVLNLLEKKVRNLEKRKGKLDSYKKLVETGQTLNEDQKVAVGQLTQVEQNLEFARDLQKNITQICNDHQKLQKKMAKRDQAAWLQRSVLELQALMDNLSEDVRVDFLNGTNGAVVVSEENFVQIDEFYKLITPNADGDNPMKEQQMAASRHIAKFLEANPGAVVGTT</sequence>
<dbReference type="InterPro" id="IPR041637">
    <property type="entry name" value="Caprin-1_dimer"/>
</dbReference>
<feature type="non-terminal residue" evidence="5">
    <location>
        <position position="1"/>
    </location>
</feature>
<dbReference type="InterPro" id="IPR028816">
    <property type="entry name" value="Caprin"/>
</dbReference>
<keyword evidence="2" id="KW-0175">Coiled coil</keyword>
<evidence type="ECO:0000259" key="4">
    <source>
        <dbReference type="Pfam" id="PF18293"/>
    </source>
</evidence>
<keyword evidence="6" id="KW-1185">Reference proteome</keyword>
<name>A0A9W9Z539_9CNID</name>
<comment type="caution">
    <text evidence="5">The sequence shown here is derived from an EMBL/GenBank/DDBJ whole genome shotgun (WGS) entry which is preliminary data.</text>
</comment>
<evidence type="ECO:0000256" key="3">
    <source>
        <dbReference type="SAM" id="MobiDB-lite"/>
    </source>
</evidence>
<accession>A0A9W9Z539</accession>
<evidence type="ECO:0000313" key="6">
    <source>
        <dbReference type="Proteomes" id="UP001163046"/>
    </source>
</evidence>
<feature type="compositionally biased region" description="Basic and acidic residues" evidence="3">
    <location>
        <begin position="7"/>
        <end position="20"/>
    </location>
</feature>
<comment type="similarity">
    <text evidence="1">Belongs to the caprin family.</text>
</comment>
<feature type="region of interest" description="Disordered" evidence="3">
    <location>
        <begin position="1"/>
        <end position="20"/>
    </location>
</feature>
<evidence type="ECO:0000313" key="5">
    <source>
        <dbReference type="EMBL" id="KAJ7373524.1"/>
    </source>
</evidence>
<protein>
    <submittedName>
        <fullName evidence="5">Cell cycle associated protein 1</fullName>
    </submittedName>
</protein>
<dbReference type="AlphaFoldDB" id="A0A9W9Z539"/>
<proteinExistence type="inferred from homology"/>